<dbReference type="KEGG" id="pmrn:116940983"/>
<feature type="region of interest" description="Disordered" evidence="1">
    <location>
        <begin position="1"/>
        <end position="100"/>
    </location>
</feature>
<dbReference type="InterPro" id="IPR040247">
    <property type="entry name" value="DUF5524"/>
</dbReference>
<evidence type="ECO:0000313" key="2">
    <source>
        <dbReference type="Proteomes" id="UP001318040"/>
    </source>
</evidence>
<feature type="compositionally biased region" description="Polar residues" evidence="1">
    <location>
        <begin position="88"/>
        <end position="98"/>
    </location>
</feature>
<dbReference type="PANTHER" id="PTHR31097:SF2">
    <property type="entry name" value="CHROMOSOME 7 OPEN READING FRAME 57"/>
    <property type="match status" value="1"/>
</dbReference>
<dbReference type="CTD" id="116940983"/>
<dbReference type="AlphaFoldDB" id="A0AAJ7SYZ2"/>
<dbReference type="Proteomes" id="UP001318040">
    <property type="component" value="Chromosome 10"/>
</dbReference>
<evidence type="ECO:0000256" key="1">
    <source>
        <dbReference type="SAM" id="MobiDB-lite"/>
    </source>
</evidence>
<reference evidence="3 4" key="1">
    <citation type="submission" date="2025-04" db="UniProtKB">
        <authorList>
            <consortium name="RefSeq"/>
        </authorList>
    </citation>
    <scope>IDENTIFICATION</scope>
    <source>
        <tissue evidence="3 4">Sperm</tissue>
    </source>
</reference>
<sequence length="269" mass="28900">MMPAERSQNAAGRSELSLGAIGGIDDPEPGAQDLGAVRHRRGPIGEPESDYVKLARQGGQRDLLKMPDNSGEANPSVPYNRPGWLNHNPPTRSGQDKSATARAVGFPAQENLNWSDIKAKYMTREAPFATDPVSLRQQTPGAAKLTTHGVGSASERSGSISSIPENTVSTTHEFEGKPPPLKSNATPRRQREETNMWTLMSFGYTGDSAPHQSVAKESEALSPQGGNTERPWATDPASPKGAEQAKGDDELKRDDLVKRYGSRSAGPTF</sequence>
<gene>
    <name evidence="3 4" type="primary">C10H7orf57</name>
</gene>
<keyword evidence="2" id="KW-1185">Reference proteome</keyword>
<feature type="compositionally biased region" description="Low complexity" evidence="1">
    <location>
        <begin position="151"/>
        <end position="163"/>
    </location>
</feature>
<feature type="compositionally biased region" description="Basic and acidic residues" evidence="1">
    <location>
        <begin position="243"/>
        <end position="258"/>
    </location>
</feature>
<protein>
    <submittedName>
        <fullName evidence="3 4">Uncharacterized protein C7orf57 homolog isoform X1</fullName>
    </submittedName>
</protein>
<dbReference type="GeneID" id="116940983"/>
<feature type="region of interest" description="Disordered" evidence="1">
    <location>
        <begin position="130"/>
        <end position="269"/>
    </location>
</feature>
<organism evidence="2 3">
    <name type="scientific">Petromyzon marinus</name>
    <name type="common">Sea lamprey</name>
    <dbReference type="NCBI Taxonomy" id="7757"/>
    <lineage>
        <taxon>Eukaryota</taxon>
        <taxon>Metazoa</taxon>
        <taxon>Chordata</taxon>
        <taxon>Craniata</taxon>
        <taxon>Vertebrata</taxon>
        <taxon>Cyclostomata</taxon>
        <taxon>Hyperoartia</taxon>
        <taxon>Petromyzontiformes</taxon>
        <taxon>Petromyzontidae</taxon>
        <taxon>Petromyzon</taxon>
    </lineage>
</organism>
<evidence type="ECO:0000313" key="3">
    <source>
        <dbReference type="RefSeq" id="XP_032807360.1"/>
    </source>
</evidence>
<evidence type="ECO:0000313" key="4">
    <source>
        <dbReference type="RefSeq" id="XP_032807361.1"/>
    </source>
</evidence>
<dbReference type="RefSeq" id="XP_032807360.1">
    <property type="nucleotide sequence ID" value="XM_032951469.1"/>
</dbReference>
<dbReference type="Pfam" id="PF17662">
    <property type="entry name" value="DUF5524"/>
    <property type="match status" value="1"/>
</dbReference>
<dbReference type="RefSeq" id="XP_032807361.1">
    <property type="nucleotide sequence ID" value="XM_032951470.1"/>
</dbReference>
<proteinExistence type="predicted"/>
<name>A0AAJ7SYZ2_PETMA</name>
<dbReference type="PANTHER" id="PTHR31097">
    <property type="entry name" value="SI:DKEY-276J7.1"/>
    <property type="match status" value="1"/>
</dbReference>
<feature type="compositionally biased region" description="Polar residues" evidence="1">
    <location>
        <begin position="1"/>
        <end position="11"/>
    </location>
</feature>
<accession>A0AAJ7SYZ2</accession>